<dbReference type="KEGG" id="aym:YM304_04220"/>
<evidence type="ECO:0000313" key="2">
    <source>
        <dbReference type="Proteomes" id="UP000011863"/>
    </source>
</evidence>
<dbReference type="EMBL" id="AP012057">
    <property type="protein sequence ID" value="BAN00736.1"/>
    <property type="molecule type" value="Genomic_DNA"/>
</dbReference>
<proteinExistence type="predicted"/>
<name>A0A6C7E9L2_ILUCY</name>
<dbReference type="AlphaFoldDB" id="A0A6C7E9L2"/>
<organism evidence="1 2">
    <name type="scientific">Ilumatobacter coccineus (strain NBRC 103263 / KCTC 29153 / YM16-304)</name>
    <dbReference type="NCBI Taxonomy" id="1313172"/>
    <lineage>
        <taxon>Bacteria</taxon>
        <taxon>Bacillati</taxon>
        <taxon>Actinomycetota</taxon>
        <taxon>Acidimicrobiia</taxon>
        <taxon>Acidimicrobiales</taxon>
        <taxon>Ilumatobacteraceae</taxon>
        <taxon>Ilumatobacter</taxon>
    </lineage>
</organism>
<dbReference type="Proteomes" id="UP000011863">
    <property type="component" value="Chromosome"/>
</dbReference>
<dbReference type="RefSeq" id="WP_015439984.1">
    <property type="nucleotide sequence ID" value="NC_020520.1"/>
</dbReference>
<evidence type="ECO:0000313" key="1">
    <source>
        <dbReference type="EMBL" id="BAN00736.1"/>
    </source>
</evidence>
<gene>
    <name evidence="1" type="ORF">YM304_04220</name>
</gene>
<protein>
    <submittedName>
        <fullName evidence="1">Uncharacterized protein</fullName>
    </submittedName>
</protein>
<reference evidence="1 2" key="1">
    <citation type="journal article" date="2013" name="Int. J. Syst. Evol. Microbiol.">
        <title>Ilumatobacter nonamiense sp. nov. and Ilumatobacter coccineum sp. nov., isolated from seashore sand.</title>
        <authorList>
            <person name="Matsumoto A."/>
            <person name="Kasai H."/>
            <person name="Matsuo Y."/>
            <person name="Shizuri Y."/>
            <person name="Ichikawa N."/>
            <person name="Fujita N."/>
            <person name="Omura S."/>
            <person name="Takahashi Y."/>
        </authorList>
    </citation>
    <scope>NUCLEOTIDE SEQUENCE [LARGE SCALE GENOMIC DNA]</scope>
    <source>
        <strain evidence="2">NBRC 103263 / KCTC 29153 / YM16-304</strain>
    </source>
</reference>
<sequence length="74" mass="8309">MARRADDSGTSFDELRTSLCDLPTTLDDAQISDGHDLHVHSRRAARVAVSTPPRDQKRLTSWLTIEHLFDTMSS</sequence>
<accession>A0A6C7E9L2</accession>
<keyword evidence="2" id="KW-1185">Reference proteome</keyword>